<reference evidence="2" key="1">
    <citation type="submission" date="2021-03" db="EMBL/GenBank/DDBJ databases">
        <title>Chromosome level genome of the anhydrobiotic midge Polypedilum vanderplanki.</title>
        <authorList>
            <person name="Yoshida Y."/>
            <person name="Kikawada T."/>
            <person name="Gusev O."/>
        </authorList>
    </citation>
    <scope>NUCLEOTIDE SEQUENCE</scope>
    <source>
        <strain evidence="2">NIAS01</strain>
        <tissue evidence="2">Whole body or cell culture</tissue>
    </source>
</reference>
<accession>A0A9J6BIR3</accession>
<dbReference type="AlphaFoldDB" id="A0A9J6BIR3"/>
<keyword evidence="3" id="KW-1185">Reference proteome</keyword>
<organism evidence="2 3">
    <name type="scientific">Polypedilum vanderplanki</name>
    <name type="common">Sleeping chironomid midge</name>
    <dbReference type="NCBI Taxonomy" id="319348"/>
    <lineage>
        <taxon>Eukaryota</taxon>
        <taxon>Metazoa</taxon>
        <taxon>Ecdysozoa</taxon>
        <taxon>Arthropoda</taxon>
        <taxon>Hexapoda</taxon>
        <taxon>Insecta</taxon>
        <taxon>Pterygota</taxon>
        <taxon>Neoptera</taxon>
        <taxon>Endopterygota</taxon>
        <taxon>Diptera</taxon>
        <taxon>Nematocera</taxon>
        <taxon>Chironomoidea</taxon>
        <taxon>Chironomidae</taxon>
        <taxon>Chironominae</taxon>
        <taxon>Polypedilum</taxon>
        <taxon>Polypedilum</taxon>
    </lineage>
</organism>
<feature type="chain" id="PRO_5039933002" evidence="1">
    <location>
        <begin position="19"/>
        <end position="130"/>
    </location>
</feature>
<protein>
    <submittedName>
        <fullName evidence="2">Uncharacterized protein</fullName>
    </submittedName>
</protein>
<dbReference type="EMBL" id="JADBJN010000004">
    <property type="protein sequence ID" value="KAG5669576.1"/>
    <property type="molecule type" value="Genomic_DNA"/>
</dbReference>
<sequence>MKVIKFLTIFLIISITKSQNDEDPKTLQELGIQLKSIIAHLNSTNFSELVRQLRPKSEACIKTLLNGNIKVTQDDVDSVVDYINATIAALPKDNGIFQRAYKIPEHLKSHLMVLVTNKYQDDNNDRNLKF</sequence>
<comment type="caution">
    <text evidence="2">The sequence shown here is derived from an EMBL/GenBank/DDBJ whole genome shotgun (WGS) entry which is preliminary data.</text>
</comment>
<proteinExistence type="predicted"/>
<keyword evidence="1" id="KW-0732">Signal</keyword>
<gene>
    <name evidence="2" type="ORF">PVAND_017463</name>
</gene>
<name>A0A9J6BIR3_POLVA</name>
<evidence type="ECO:0000313" key="2">
    <source>
        <dbReference type="EMBL" id="KAG5669576.1"/>
    </source>
</evidence>
<evidence type="ECO:0000313" key="3">
    <source>
        <dbReference type="Proteomes" id="UP001107558"/>
    </source>
</evidence>
<evidence type="ECO:0000256" key="1">
    <source>
        <dbReference type="SAM" id="SignalP"/>
    </source>
</evidence>
<dbReference type="Proteomes" id="UP001107558">
    <property type="component" value="Chromosome 4"/>
</dbReference>
<feature type="signal peptide" evidence="1">
    <location>
        <begin position="1"/>
        <end position="18"/>
    </location>
</feature>